<dbReference type="EMBL" id="BMAT01009969">
    <property type="protein sequence ID" value="GFS17119.1"/>
    <property type="molecule type" value="Genomic_DNA"/>
</dbReference>
<accession>A0AAV4J2X3</accession>
<comment type="caution">
    <text evidence="2">The sequence shown here is derived from an EMBL/GenBank/DDBJ whole genome shotgun (WGS) entry which is preliminary data.</text>
</comment>
<keyword evidence="1" id="KW-0812">Transmembrane</keyword>
<evidence type="ECO:0000256" key="1">
    <source>
        <dbReference type="SAM" id="Phobius"/>
    </source>
</evidence>
<gene>
    <name evidence="2" type="ORF">ElyMa_004973200</name>
</gene>
<reference evidence="2 3" key="1">
    <citation type="journal article" date="2021" name="Elife">
        <title>Chloroplast acquisition without the gene transfer in kleptoplastic sea slugs, Plakobranchus ocellatus.</title>
        <authorList>
            <person name="Maeda T."/>
            <person name="Takahashi S."/>
            <person name="Yoshida T."/>
            <person name="Shimamura S."/>
            <person name="Takaki Y."/>
            <person name="Nagai Y."/>
            <person name="Toyoda A."/>
            <person name="Suzuki Y."/>
            <person name="Arimoto A."/>
            <person name="Ishii H."/>
            <person name="Satoh N."/>
            <person name="Nishiyama T."/>
            <person name="Hasebe M."/>
            <person name="Maruyama T."/>
            <person name="Minagawa J."/>
            <person name="Obokata J."/>
            <person name="Shigenobu S."/>
        </authorList>
    </citation>
    <scope>NUCLEOTIDE SEQUENCE [LARGE SCALE GENOMIC DNA]</scope>
</reference>
<name>A0AAV4J2X3_9GAST</name>
<feature type="transmembrane region" description="Helical" evidence="1">
    <location>
        <begin position="20"/>
        <end position="42"/>
    </location>
</feature>
<keyword evidence="1" id="KW-1133">Transmembrane helix</keyword>
<keyword evidence="3" id="KW-1185">Reference proteome</keyword>
<proteinExistence type="predicted"/>
<sequence>MSLSQGWASSTGTTIIVLRINIVVFLKLALVAALALCVIGYMPRKRFNRSIRGISALSEQENQDTGKRFGAALQDAKAKEKAWVENIGGNEDLSEK</sequence>
<evidence type="ECO:0000313" key="3">
    <source>
        <dbReference type="Proteomes" id="UP000762676"/>
    </source>
</evidence>
<evidence type="ECO:0000313" key="2">
    <source>
        <dbReference type="EMBL" id="GFS17119.1"/>
    </source>
</evidence>
<dbReference type="Proteomes" id="UP000762676">
    <property type="component" value="Unassembled WGS sequence"/>
</dbReference>
<keyword evidence="1" id="KW-0472">Membrane</keyword>
<protein>
    <submittedName>
        <fullName evidence="2">Uncharacterized protein</fullName>
    </submittedName>
</protein>
<dbReference type="AlphaFoldDB" id="A0AAV4J2X3"/>
<organism evidence="2 3">
    <name type="scientific">Elysia marginata</name>
    <dbReference type="NCBI Taxonomy" id="1093978"/>
    <lineage>
        <taxon>Eukaryota</taxon>
        <taxon>Metazoa</taxon>
        <taxon>Spiralia</taxon>
        <taxon>Lophotrochozoa</taxon>
        <taxon>Mollusca</taxon>
        <taxon>Gastropoda</taxon>
        <taxon>Heterobranchia</taxon>
        <taxon>Euthyneura</taxon>
        <taxon>Panpulmonata</taxon>
        <taxon>Sacoglossa</taxon>
        <taxon>Placobranchoidea</taxon>
        <taxon>Plakobranchidae</taxon>
        <taxon>Elysia</taxon>
    </lineage>
</organism>